<gene>
    <name evidence="1" type="ORF">NM688_g4240</name>
</gene>
<protein>
    <submittedName>
        <fullName evidence="1">Uncharacterized protein</fullName>
    </submittedName>
</protein>
<keyword evidence="2" id="KW-1185">Reference proteome</keyword>
<organism evidence="1 2">
    <name type="scientific">Phlebia brevispora</name>
    <dbReference type="NCBI Taxonomy" id="194682"/>
    <lineage>
        <taxon>Eukaryota</taxon>
        <taxon>Fungi</taxon>
        <taxon>Dikarya</taxon>
        <taxon>Basidiomycota</taxon>
        <taxon>Agaricomycotina</taxon>
        <taxon>Agaricomycetes</taxon>
        <taxon>Polyporales</taxon>
        <taxon>Meruliaceae</taxon>
        <taxon>Phlebia</taxon>
    </lineage>
</organism>
<evidence type="ECO:0000313" key="1">
    <source>
        <dbReference type="EMBL" id="KAJ3552266.1"/>
    </source>
</evidence>
<dbReference type="EMBL" id="JANHOG010000683">
    <property type="protein sequence ID" value="KAJ3552266.1"/>
    <property type="molecule type" value="Genomic_DNA"/>
</dbReference>
<reference evidence="1" key="1">
    <citation type="submission" date="2022-07" db="EMBL/GenBank/DDBJ databases">
        <title>Genome Sequence of Phlebia brevispora.</title>
        <authorList>
            <person name="Buettner E."/>
        </authorList>
    </citation>
    <scope>NUCLEOTIDE SEQUENCE</scope>
    <source>
        <strain evidence="1">MPL23</strain>
    </source>
</reference>
<name>A0ACC1T3Q0_9APHY</name>
<proteinExistence type="predicted"/>
<accession>A0ACC1T3Q0</accession>
<comment type="caution">
    <text evidence="1">The sequence shown here is derived from an EMBL/GenBank/DDBJ whole genome shotgun (WGS) entry which is preliminary data.</text>
</comment>
<sequence length="599" mass="65096">MRGICYYECHQAFPLSCERVLVSQGEKLMAALSIFIWTFFMRHSSLGAAQRPRSTFLSFRSRDSFPQVFALTAQFASNRLAHYTTMKFATILSFVATIATLTAAQDSSLAAVKAAFNNAHIPQDLNINFNPNTLFEVTFPQQHGQNITVTVGQLLPRGDTVGPPTFAVQGNVNANDRFVIAAVDPDAPTPQHPTNAQIRNFLGADFARGADLGKGLEALVSRTAPVSPWRQPNPPHGSDPHRIVFLLFAEPHNFDQQKLVTPSTPRAHFNISSFAKATGLGDPLGGTFIRVGPDACKKGFILIYTDTKIAYPVSCLTSRASITDGSREASQDRDAFSQPALSRKHDPRVRTQINECSGRKGIFKLRPRPHDDARNASDCIARLSKMKLAILLPLLGTLLVSTAAQDRSVDDVKAAFASAQIPEDLHITFDPTVLLEVTLPQLNGQEVPVTAGVQLPRNATVGPPHIAVRGNINAKRRQRFVVATVDPDVPTPQDPTEAQIRHFLAPNFIRSAGSSLGEVSLVNLTAPLSNWLQPTPPAGSPAHRYVFLLFEQPRGFNRQQLVNASTPVTNFNISAFAEAVGLGNPIAGTFMRVAPDPSS</sequence>
<evidence type="ECO:0000313" key="2">
    <source>
        <dbReference type="Proteomes" id="UP001148662"/>
    </source>
</evidence>
<dbReference type="Proteomes" id="UP001148662">
    <property type="component" value="Unassembled WGS sequence"/>
</dbReference>